<accession>A0A9D1PG25</accession>
<dbReference type="InterPro" id="IPR010559">
    <property type="entry name" value="Sig_transdc_His_kin_internal"/>
</dbReference>
<reference evidence="5" key="1">
    <citation type="journal article" date="2021" name="PeerJ">
        <title>Extensive microbial diversity within the chicken gut microbiome revealed by metagenomics and culture.</title>
        <authorList>
            <person name="Gilroy R."/>
            <person name="Ravi A."/>
            <person name="Getino M."/>
            <person name="Pursley I."/>
            <person name="Horton D.L."/>
            <person name="Alikhan N.F."/>
            <person name="Baker D."/>
            <person name="Gharbi K."/>
            <person name="Hall N."/>
            <person name="Watson M."/>
            <person name="Adriaenssens E.M."/>
            <person name="Foster-Nyarko E."/>
            <person name="Jarju S."/>
            <person name="Secka A."/>
            <person name="Antonio M."/>
            <person name="Oren A."/>
            <person name="Chaudhuri R.R."/>
            <person name="La Ragione R."/>
            <person name="Hildebrand F."/>
            <person name="Pallen M.J."/>
        </authorList>
    </citation>
    <scope>NUCLEOTIDE SEQUENCE</scope>
    <source>
        <strain evidence="5">CHK195-9823</strain>
    </source>
</reference>
<feature type="transmembrane region" description="Helical" evidence="3">
    <location>
        <begin position="232"/>
        <end position="252"/>
    </location>
</feature>
<evidence type="ECO:0000313" key="5">
    <source>
        <dbReference type="EMBL" id="HIV39642.1"/>
    </source>
</evidence>
<proteinExistence type="predicted"/>
<evidence type="ECO:0000256" key="1">
    <source>
        <dbReference type="ARBA" id="ARBA00022777"/>
    </source>
</evidence>
<feature type="transmembrane region" description="Helical" evidence="3">
    <location>
        <begin position="171"/>
        <end position="192"/>
    </location>
</feature>
<gene>
    <name evidence="5" type="ORF">H9747_11725</name>
</gene>
<organism evidence="5 6">
    <name type="scientific">Candidatus Blautia stercorigallinarum</name>
    <dbReference type="NCBI Taxonomy" id="2838501"/>
    <lineage>
        <taxon>Bacteria</taxon>
        <taxon>Bacillati</taxon>
        <taxon>Bacillota</taxon>
        <taxon>Clostridia</taxon>
        <taxon>Lachnospirales</taxon>
        <taxon>Lachnospiraceae</taxon>
        <taxon>Blautia</taxon>
    </lineage>
</organism>
<dbReference type="InterPro" id="IPR036890">
    <property type="entry name" value="HATPase_C_sf"/>
</dbReference>
<dbReference type="GO" id="GO:0016020">
    <property type="term" value="C:membrane"/>
    <property type="evidence" value="ECO:0007669"/>
    <property type="project" value="InterPro"/>
</dbReference>
<dbReference type="PANTHER" id="PTHR34220">
    <property type="entry name" value="SENSOR HISTIDINE KINASE YPDA"/>
    <property type="match status" value="1"/>
</dbReference>
<dbReference type="PROSITE" id="PS50109">
    <property type="entry name" value="HIS_KIN"/>
    <property type="match status" value="1"/>
</dbReference>
<reference evidence="5" key="2">
    <citation type="submission" date="2021-04" db="EMBL/GenBank/DDBJ databases">
        <authorList>
            <person name="Gilroy R."/>
        </authorList>
    </citation>
    <scope>NUCLEOTIDE SEQUENCE</scope>
    <source>
        <strain evidence="5">CHK195-9823</strain>
    </source>
</reference>
<keyword evidence="3" id="KW-0812">Transmembrane</keyword>
<dbReference type="InterPro" id="IPR005467">
    <property type="entry name" value="His_kinase_dom"/>
</dbReference>
<feature type="domain" description="Histidine kinase" evidence="4">
    <location>
        <begin position="491"/>
        <end position="583"/>
    </location>
</feature>
<comment type="caution">
    <text evidence="5">The sequence shown here is derived from an EMBL/GenBank/DDBJ whole genome shotgun (WGS) entry which is preliminary data.</text>
</comment>
<dbReference type="Proteomes" id="UP000886814">
    <property type="component" value="Unassembled WGS sequence"/>
</dbReference>
<sequence length="600" mass="68384">MGEKKFAGAMALVMIVFAVIMEIYSYKVIPDIEVGVSSFNDNWTIKEENGESVQVTLPVKRQVPAGQELVLENRIPDKFYMNGGIVFRSRLQEVEVYMEGELLYKYPEKELIGQSLPGNWNFVMLPKDCEGKTLTVKIQSPYQKFSGQIGEVYYGNYSELLDFIIKKQTPIFRMGILIGIAGAVIEVLAVVLRKYRIYSYQELLGGLLILASVWLCGESQMPLVFLGVEAKYYVTIMALLFLLMFVYGYLYVRWGNIQGKITRRLFYFSGIAGAGTMGLSVAGIWDLMRIMPGILVFAGGTVGYAFWIHLRAFLKKEGRYLGSETVCVGLILAAALVEILFFYSRSNNIAGPFVRLTMLLYALNHFRIDLLETYYGLRERAELEKRLRRSQAELMTSQIKPHFIYNTLNSIRALVRIDPETAYNTIYDFSTYLRENLRSLEDVDVIPFSQELKHVKAYVNIEKIRFEERVQVVFDIREQNFQVPPLSVQPLVENAVKHGICKKIQGGTVWIRSYKESGDYVIEVEDNGIGFDSSNVGEKNRQNKSMGLENICFRIQEISGGSMEIFSRPGEGTKVVLRVPEKKTSYYGKGEDGHENNHSR</sequence>
<feature type="transmembrane region" description="Helical" evidence="3">
    <location>
        <begin position="204"/>
        <end position="226"/>
    </location>
</feature>
<feature type="transmembrane region" description="Helical" evidence="3">
    <location>
        <begin position="7"/>
        <end position="26"/>
    </location>
</feature>
<dbReference type="PANTHER" id="PTHR34220:SF7">
    <property type="entry name" value="SENSOR HISTIDINE KINASE YPDA"/>
    <property type="match status" value="1"/>
</dbReference>
<dbReference type="EMBL" id="DXIQ01000077">
    <property type="protein sequence ID" value="HIV39642.1"/>
    <property type="molecule type" value="Genomic_DNA"/>
</dbReference>
<feature type="transmembrane region" description="Helical" evidence="3">
    <location>
        <begin position="320"/>
        <end position="343"/>
    </location>
</feature>
<evidence type="ECO:0000259" key="4">
    <source>
        <dbReference type="PROSITE" id="PS50109"/>
    </source>
</evidence>
<keyword evidence="2" id="KW-0902">Two-component regulatory system</keyword>
<dbReference type="InterPro" id="IPR050640">
    <property type="entry name" value="Bact_2-comp_sensor_kinase"/>
</dbReference>
<feature type="transmembrane region" description="Helical" evidence="3">
    <location>
        <begin position="264"/>
        <end position="284"/>
    </location>
</feature>
<keyword evidence="3" id="KW-0472">Membrane</keyword>
<dbReference type="Pfam" id="PF02518">
    <property type="entry name" value="HATPase_c"/>
    <property type="match status" value="1"/>
</dbReference>
<keyword evidence="1 5" id="KW-0808">Transferase</keyword>
<keyword evidence="1 5" id="KW-0418">Kinase</keyword>
<keyword evidence="3" id="KW-1133">Transmembrane helix</keyword>
<protein>
    <submittedName>
        <fullName evidence="5">Histidine kinase</fullName>
    </submittedName>
</protein>
<dbReference type="GO" id="GO:0000155">
    <property type="term" value="F:phosphorelay sensor kinase activity"/>
    <property type="evidence" value="ECO:0007669"/>
    <property type="project" value="InterPro"/>
</dbReference>
<feature type="transmembrane region" description="Helical" evidence="3">
    <location>
        <begin position="290"/>
        <end position="308"/>
    </location>
</feature>
<dbReference type="InterPro" id="IPR003594">
    <property type="entry name" value="HATPase_dom"/>
</dbReference>
<dbReference type="Gene3D" id="3.30.565.10">
    <property type="entry name" value="Histidine kinase-like ATPase, C-terminal domain"/>
    <property type="match status" value="1"/>
</dbReference>
<dbReference type="SUPFAM" id="SSF55874">
    <property type="entry name" value="ATPase domain of HSP90 chaperone/DNA topoisomerase II/histidine kinase"/>
    <property type="match status" value="1"/>
</dbReference>
<name>A0A9D1PG25_9FIRM</name>
<dbReference type="AlphaFoldDB" id="A0A9D1PG25"/>
<evidence type="ECO:0000256" key="3">
    <source>
        <dbReference type="SAM" id="Phobius"/>
    </source>
</evidence>
<dbReference type="Pfam" id="PF06580">
    <property type="entry name" value="His_kinase"/>
    <property type="match status" value="1"/>
</dbReference>
<evidence type="ECO:0000313" key="6">
    <source>
        <dbReference type="Proteomes" id="UP000886814"/>
    </source>
</evidence>
<evidence type="ECO:0000256" key="2">
    <source>
        <dbReference type="ARBA" id="ARBA00023012"/>
    </source>
</evidence>